<evidence type="ECO:0000256" key="9">
    <source>
        <dbReference type="ARBA" id="ARBA00023136"/>
    </source>
</evidence>
<dbReference type="GO" id="GO:0102704">
    <property type="term" value="F:GDP-Man:Man(2)GlcNAc(2)-PP-Dol alpha-1,6-mannosyltransferase activity"/>
    <property type="evidence" value="ECO:0007669"/>
    <property type="project" value="UniProtKB-UniRule"/>
</dbReference>
<comment type="similarity">
    <text evidence="12">Belongs to the glycosyltransferase group 1 family.</text>
</comment>
<feature type="domain" description="Glycosyltransferase subfamily 4-like N-terminal" evidence="14">
    <location>
        <begin position="20"/>
        <end position="204"/>
    </location>
</feature>
<comment type="pathway">
    <text evidence="3 12">Protein modification; protein glycosylation.</text>
</comment>
<accession>A0AAE8MZC8</accession>
<reference evidence="15" key="1">
    <citation type="submission" date="2018-03" db="EMBL/GenBank/DDBJ databases">
        <authorList>
            <person name="Guldener U."/>
        </authorList>
    </citation>
    <scope>NUCLEOTIDE SEQUENCE</scope>
</reference>
<keyword evidence="6 12" id="KW-0812">Transmembrane</keyword>
<keyword evidence="8 12" id="KW-1133">Transmembrane helix</keyword>
<evidence type="ECO:0000256" key="5">
    <source>
        <dbReference type="ARBA" id="ARBA00022679"/>
    </source>
</evidence>
<dbReference type="InterPro" id="IPR028098">
    <property type="entry name" value="Glyco_trans_4-like_N"/>
</dbReference>
<feature type="domain" description="Glycosyl transferase family 1" evidence="13">
    <location>
        <begin position="223"/>
        <end position="404"/>
    </location>
</feature>
<dbReference type="EC" id="2.4.1.132" evidence="12"/>
<evidence type="ECO:0000256" key="12">
    <source>
        <dbReference type="RuleBase" id="RU367136"/>
    </source>
</evidence>
<dbReference type="GO" id="GO:0004378">
    <property type="term" value="F:GDP-Man:Man(1)GlcNAc(2)-PP-Dol alpha-1,3-mannosyltransferase activity"/>
    <property type="evidence" value="ECO:0007669"/>
    <property type="project" value="UniProtKB-UniRule"/>
</dbReference>
<evidence type="ECO:0000313" key="15">
    <source>
        <dbReference type="EMBL" id="SPO03536.1"/>
    </source>
</evidence>
<evidence type="ECO:0000313" key="16">
    <source>
        <dbReference type="Proteomes" id="UP001187682"/>
    </source>
</evidence>
<keyword evidence="5 12" id="KW-0808">Transferase</keyword>
<comment type="subcellular location">
    <subcellularLocation>
        <location evidence="2 12">Endoplasmic reticulum membrane</location>
    </subcellularLocation>
</comment>
<name>A0AAE8MZC8_9PEZI</name>
<gene>
    <name evidence="15" type="ORF">DNG_06219</name>
</gene>
<dbReference type="Gene3D" id="3.40.50.2000">
    <property type="entry name" value="Glycogen Phosphorylase B"/>
    <property type="match status" value="2"/>
</dbReference>
<protein>
    <recommendedName>
        <fullName evidence="12">Alpha-1,3/1,6-mannosyltransferase ALG2</fullName>
        <ecNumber evidence="12">2.4.1.132</ecNumber>
        <ecNumber evidence="12">2.4.1.257</ecNumber>
    </recommendedName>
    <alternativeName>
        <fullName evidence="12">GDP-Man:Man(1)GlcNAc(2)-PP-Dol alpha-1,3-mannosyltransferase</fullName>
    </alternativeName>
</protein>
<dbReference type="PANTHER" id="PTHR45918:SF1">
    <property type="entry name" value="ALPHA-1,3_1,6-MANNOSYLTRANSFERASE ALG2"/>
    <property type="match status" value="1"/>
</dbReference>
<evidence type="ECO:0000256" key="4">
    <source>
        <dbReference type="ARBA" id="ARBA00022676"/>
    </source>
</evidence>
<dbReference type="SUPFAM" id="SSF53756">
    <property type="entry name" value="UDP-Glycosyltransferase/glycogen phosphorylase"/>
    <property type="match status" value="1"/>
</dbReference>
<sequence length="465" mass="51123">MAEPDATKRTVVFFHPDLGIGGAERLVVDAAVGLQERGHKVVIFTSHCDPNHCFEEARDGTLDVRVRGNYLFPASIFSRLTILCAIARQLHLLLHIHLTSELSSLAPTSFVVDQLSAGLPLLQHLAPGVPILFYCHYPDLLLARGRGSWLKRAYRAPFDALEEWSMGFAQAVAVNSEFTKGVVRRTWPSLERHVELRVVHPCVAVDDEDKPAQEVGEIVEWRDEKVVLSINRFERKKDVALAIRAFAAIPEERRQGVRLVIAGGYDPRITENVEYHAELVSLAASLNLESRTAKTVISALASPPEIPVLFLLSVPSNLKAALLRSATLLVYTPSDEHFGIVPLEAMLAGVPVLASNSGGPRETVLDGATGWLRDAGDVPQWTAVMDRALNETSKGMRERMGRAGVERVKGGFDRGTMARRVEAILGDMDCLGVRRPVLSAVLNFLVIGAVFWFGILVARVLFPRS</sequence>
<dbReference type="AlphaFoldDB" id="A0AAE8MZC8"/>
<proteinExistence type="inferred from homology"/>
<keyword evidence="16" id="KW-1185">Reference proteome</keyword>
<evidence type="ECO:0000256" key="7">
    <source>
        <dbReference type="ARBA" id="ARBA00022824"/>
    </source>
</evidence>
<evidence type="ECO:0000256" key="3">
    <source>
        <dbReference type="ARBA" id="ARBA00004922"/>
    </source>
</evidence>
<evidence type="ECO:0000259" key="14">
    <source>
        <dbReference type="Pfam" id="PF13439"/>
    </source>
</evidence>
<evidence type="ECO:0000259" key="13">
    <source>
        <dbReference type="Pfam" id="PF00534"/>
    </source>
</evidence>
<feature type="transmembrane region" description="Helical" evidence="12">
    <location>
        <begin position="440"/>
        <end position="462"/>
    </location>
</feature>
<dbReference type="Pfam" id="PF00534">
    <property type="entry name" value="Glycos_transf_1"/>
    <property type="match status" value="1"/>
</dbReference>
<evidence type="ECO:0000256" key="10">
    <source>
        <dbReference type="ARBA" id="ARBA00045103"/>
    </source>
</evidence>
<keyword evidence="7 12" id="KW-0256">Endoplasmic reticulum</keyword>
<dbReference type="CDD" id="cd03805">
    <property type="entry name" value="GT4_ALG2-like"/>
    <property type="match status" value="1"/>
</dbReference>
<evidence type="ECO:0000256" key="11">
    <source>
        <dbReference type="ARBA" id="ARBA00045104"/>
    </source>
</evidence>
<dbReference type="InterPro" id="IPR027054">
    <property type="entry name" value="ALG2"/>
</dbReference>
<evidence type="ECO:0000256" key="8">
    <source>
        <dbReference type="ARBA" id="ARBA00022989"/>
    </source>
</evidence>
<evidence type="ECO:0000256" key="1">
    <source>
        <dbReference type="ARBA" id="ARBA00003142"/>
    </source>
</evidence>
<comment type="function">
    <text evidence="1 12">Mannosylates Man(2)GlcNAc(2)-dolichol diphosphate and Man(1)GlcNAc(2)-dolichol diphosphate to form Man(3)GlcNAc(2)-dolichol diphosphate.</text>
</comment>
<dbReference type="EC" id="2.4.1.257" evidence="12"/>
<evidence type="ECO:0000256" key="2">
    <source>
        <dbReference type="ARBA" id="ARBA00004586"/>
    </source>
</evidence>
<dbReference type="Pfam" id="PF13439">
    <property type="entry name" value="Glyco_transf_4"/>
    <property type="match status" value="1"/>
</dbReference>
<comment type="caution">
    <text evidence="15">The sequence shown here is derived from an EMBL/GenBank/DDBJ whole genome shotgun (WGS) entry which is preliminary data.</text>
</comment>
<dbReference type="Proteomes" id="UP001187682">
    <property type="component" value="Unassembled WGS sequence"/>
</dbReference>
<organism evidence="15 16">
    <name type="scientific">Cephalotrichum gorgonifer</name>
    <dbReference type="NCBI Taxonomy" id="2041049"/>
    <lineage>
        <taxon>Eukaryota</taxon>
        <taxon>Fungi</taxon>
        <taxon>Dikarya</taxon>
        <taxon>Ascomycota</taxon>
        <taxon>Pezizomycotina</taxon>
        <taxon>Sordariomycetes</taxon>
        <taxon>Hypocreomycetidae</taxon>
        <taxon>Microascales</taxon>
        <taxon>Microascaceae</taxon>
        <taxon>Cephalotrichum</taxon>
    </lineage>
</organism>
<keyword evidence="9 12" id="KW-0472">Membrane</keyword>
<dbReference type="PANTHER" id="PTHR45918">
    <property type="entry name" value="ALPHA-1,3/1,6-MANNOSYLTRANSFERASE ALG2"/>
    <property type="match status" value="1"/>
</dbReference>
<dbReference type="GO" id="GO:0005789">
    <property type="term" value="C:endoplasmic reticulum membrane"/>
    <property type="evidence" value="ECO:0007669"/>
    <property type="project" value="UniProtKB-SubCell"/>
</dbReference>
<comment type="catalytic activity">
    <reaction evidence="11 12">
        <text>an alpha-D-Man-(1-&gt;3)-beta-D-Man-(1-&gt;4)-beta-D-GlcNAc-(1-&gt;4)-alpha-D-GlcNAc-diphospho-di-trans,poly-cis-dolichol + GDP-alpha-D-mannose = an alpha-D-Man-(1-&gt;3)-[alpha-D-Man-(1-&gt;6)]-beta-D-Man-(1-&gt;4)-beta-D-GlcNAc-(1-&gt;4)-alpha-D-GlcNAc-diphospho-di-trans,poly-cis-dolichol + GDP + H(+)</text>
        <dbReference type="Rhea" id="RHEA:29519"/>
        <dbReference type="Rhea" id="RHEA-COMP:19513"/>
        <dbReference type="Rhea" id="RHEA-COMP:19515"/>
        <dbReference type="ChEBI" id="CHEBI:15378"/>
        <dbReference type="ChEBI" id="CHEBI:57527"/>
        <dbReference type="ChEBI" id="CHEBI:58189"/>
        <dbReference type="ChEBI" id="CHEBI:132510"/>
        <dbReference type="ChEBI" id="CHEBI:132511"/>
        <dbReference type="EC" id="2.4.1.257"/>
    </reaction>
    <physiologicalReaction direction="left-to-right" evidence="11 12">
        <dbReference type="Rhea" id="RHEA:29520"/>
    </physiologicalReaction>
</comment>
<keyword evidence="4 12" id="KW-0328">Glycosyltransferase</keyword>
<evidence type="ECO:0000256" key="6">
    <source>
        <dbReference type="ARBA" id="ARBA00022692"/>
    </source>
</evidence>
<dbReference type="InterPro" id="IPR001296">
    <property type="entry name" value="Glyco_trans_1"/>
</dbReference>
<dbReference type="EMBL" id="ONZQ02000008">
    <property type="protein sequence ID" value="SPO03536.1"/>
    <property type="molecule type" value="Genomic_DNA"/>
</dbReference>
<comment type="catalytic activity">
    <reaction evidence="10 12">
        <text>a beta-D-Man-(1-&gt;4)-beta-D-GlcNAc-(1-&gt;4)-alpha-D-GlcNAc-diphospho-di-trans,poly-cis-dolichol + GDP-alpha-D-mannose = an alpha-D-Man-(1-&gt;3)-beta-D-Man-(1-&gt;4)-beta-D-GlcNAc-(1-&gt;4)-alpha-D-GlcNAc-diphospho-di-trans,poly-cis-dolichol + GDP + H(+)</text>
        <dbReference type="Rhea" id="RHEA:29515"/>
        <dbReference type="Rhea" id="RHEA-COMP:19511"/>
        <dbReference type="Rhea" id="RHEA-COMP:19513"/>
        <dbReference type="ChEBI" id="CHEBI:15378"/>
        <dbReference type="ChEBI" id="CHEBI:57527"/>
        <dbReference type="ChEBI" id="CHEBI:58189"/>
        <dbReference type="ChEBI" id="CHEBI:58472"/>
        <dbReference type="ChEBI" id="CHEBI:132510"/>
        <dbReference type="EC" id="2.4.1.132"/>
    </reaction>
    <physiologicalReaction direction="left-to-right" evidence="10 12">
        <dbReference type="Rhea" id="RHEA:29516"/>
    </physiologicalReaction>
</comment>